<evidence type="ECO:0000313" key="7">
    <source>
        <dbReference type="Proteomes" id="UP000324106"/>
    </source>
</evidence>
<organism evidence="6 7">
    <name type="scientific">Streptomyces venezuelae</name>
    <dbReference type="NCBI Taxonomy" id="54571"/>
    <lineage>
        <taxon>Bacteria</taxon>
        <taxon>Bacillati</taxon>
        <taxon>Actinomycetota</taxon>
        <taxon>Actinomycetes</taxon>
        <taxon>Kitasatosporales</taxon>
        <taxon>Streptomycetaceae</taxon>
        <taxon>Streptomyces</taxon>
    </lineage>
</organism>
<dbReference type="RefSeq" id="WP_150272502.1">
    <property type="nucleotide sequence ID" value="NZ_CP029194.1"/>
</dbReference>
<dbReference type="InterPro" id="IPR019826">
    <property type="entry name" value="Carboxylesterase_B_AS"/>
</dbReference>
<dbReference type="OrthoDB" id="3199405at2"/>
<dbReference type="Gene3D" id="3.40.50.1820">
    <property type="entry name" value="alpha/beta hydrolase"/>
    <property type="match status" value="1"/>
</dbReference>
<dbReference type="EMBL" id="CP029194">
    <property type="protein sequence ID" value="QES23526.1"/>
    <property type="molecule type" value="Genomic_DNA"/>
</dbReference>
<comment type="similarity">
    <text evidence="1 3">Belongs to the type-B carboxylesterase/lipase family.</text>
</comment>
<accession>A0A5P2AZQ7</accession>
<dbReference type="GO" id="GO:0016787">
    <property type="term" value="F:hydrolase activity"/>
    <property type="evidence" value="ECO:0007669"/>
    <property type="project" value="UniProtKB-KW"/>
</dbReference>
<dbReference type="PANTHER" id="PTHR11559">
    <property type="entry name" value="CARBOXYLESTERASE"/>
    <property type="match status" value="1"/>
</dbReference>
<reference evidence="6 7" key="1">
    <citation type="submission" date="2018-05" db="EMBL/GenBank/DDBJ databases">
        <title>Streptomyces venezuelae.</title>
        <authorList>
            <person name="Kim W."/>
            <person name="Lee N."/>
            <person name="Cho B.-K."/>
        </authorList>
    </citation>
    <scope>NUCLEOTIDE SEQUENCE [LARGE SCALE GENOMIC DNA]</scope>
    <source>
        <strain evidence="6 7">ATCC 15068</strain>
    </source>
</reference>
<protein>
    <recommendedName>
        <fullName evidence="3">Carboxylic ester hydrolase</fullName>
        <ecNumber evidence="3">3.1.1.-</ecNumber>
    </recommendedName>
</protein>
<gene>
    <name evidence="6" type="ORF">DEJ46_33995</name>
</gene>
<feature type="region of interest" description="Disordered" evidence="4">
    <location>
        <begin position="1"/>
        <end position="20"/>
    </location>
</feature>
<sequence length="500" mass="52704">MSEYVAEHAPDGPGARTRNGVLRGALKDGVASFLGIPYARAPVGELRFRAPQPAEAWDGIREATAFGPTAPKRPYAPPLAALLPDPEVAGDDCLNLNVWAPWPAAGPGGDGPGDGGRPVMVWIHGGSLIHGSSSVPVYDGTAFARDGVVLVSINYRLGIEGFGVFPDAPANLGLRDQIAALTWVRENIAAFGGDPERVTVFGESAGAISIGALLASPLAKGLFRRAVLQSGAPTSKSLGYARRTTEAIAARLKVPATAEAFARVDREKLLAAQTAVTGKGSPFLTGNPFHITVDGDVLPEDPGDALADGASAEVELLMGTNTDEYRLWFVPGGQADRVGPLGQRLLLRRGRIAPHTAKVYRAGRPQEKPGEVLGAIATDWVLRVPLNMLADFRVASGKAAATYLYEFGWPSPVLDLRACHALELGFVFDTLDAPETQMLTGPDAPRDLATAMHAAWVAFAATGDPGWRPWDAARPVMTFGPGGPTLVEAPREEERLAWGS</sequence>
<evidence type="ECO:0000256" key="4">
    <source>
        <dbReference type="SAM" id="MobiDB-lite"/>
    </source>
</evidence>
<dbReference type="PROSITE" id="PS00122">
    <property type="entry name" value="CARBOXYLESTERASE_B_1"/>
    <property type="match status" value="1"/>
</dbReference>
<evidence type="ECO:0000256" key="1">
    <source>
        <dbReference type="ARBA" id="ARBA00005964"/>
    </source>
</evidence>
<dbReference type="InterPro" id="IPR002018">
    <property type="entry name" value="CarbesteraseB"/>
</dbReference>
<dbReference type="EC" id="3.1.1.-" evidence="3"/>
<evidence type="ECO:0000313" key="6">
    <source>
        <dbReference type="EMBL" id="QES23526.1"/>
    </source>
</evidence>
<feature type="compositionally biased region" description="Basic and acidic residues" evidence="4">
    <location>
        <begin position="1"/>
        <end position="10"/>
    </location>
</feature>
<dbReference type="InterPro" id="IPR050309">
    <property type="entry name" value="Type-B_Carboxylest/Lipase"/>
</dbReference>
<dbReference type="Proteomes" id="UP000324106">
    <property type="component" value="Chromosome"/>
</dbReference>
<keyword evidence="2 3" id="KW-0378">Hydrolase</keyword>
<evidence type="ECO:0000259" key="5">
    <source>
        <dbReference type="Pfam" id="PF00135"/>
    </source>
</evidence>
<evidence type="ECO:0000256" key="2">
    <source>
        <dbReference type="ARBA" id="ARBA00022801"/>
    </source>
</evidence>
<name>A0A5P2AZQ7_STRVZ</name>
<proteinExistence type="inferred from homology"/>
<evidence type="ECO:0000256" key="3">
    <source>
        <dbReference type="RuleBase" id="RU361235"/>
    </source>
</evidence>
<dbReference type="AlphaFoldDB" id="A0A5P2AZQ7"/>
<dbReference type="Pfam" id="PF00135">
    <property type="entry name" value="COesterase"/>
    <property type="match status" value="1"/>
</dbReference>
<dbReference type="InterPro" id="IPR029058">
    <property type="entry name" value="AB_hydrolase_fold"/>
</dbReference>
<feature type="domain" description="Carboxylesterase type B" evidence="5">
    <location>
        <begin position="15"/>
        <end position="467"/>
    </location>
</feature>
<dbReference type="SUPFAM" id="SSF53474">
    <property type="entry name" value="alpha/beta-Hydrolases"/>
    <property type="match status" value="1"/>
</dbReference>